<dbReference type="PANTHER" id="PTHR43653:SF1">
    <property type="entry name" value="CYTOCHROME C-TYPE BIOGENESIS PROTEIN CCMF"/>
    <property type="match status" value="1"/>
</dbReference>
<gene>
    <name evidence="6" type="ORF">EV210_106238</name>
</gene>
<keyword evidence="2" id="KW-0201">Cytochrome c-type biogenesis</keyword>
<dbReference type="PRINTS" id="PR01410">
    <property type="entry name" value="CCBIOGENESIS"/>
</dbReference>
<feature type="transmembrane region" description="Helical" evidence="3">
    <location>
        <begin position="307"/>
        <end position="327"/>
    </location>
</feature>
<dbReference type="InterPro" id="IPR003567">
    <property type="entry name" value="Cyt_c_biogenesis"/>
</dbReference>
<dbReference type="GO" id="GO:0016020">
    <property type="term" value="C:membrane"/>
    <property type="evidence" value="ECO:0007669"/>
    <property type="project" value="InterPro"/>
</dbReference>
<reference evidence="6 7" key="1">
    <citation type="submission" date="2019-03" db="EMBL/GenBank/DDBJ databases">
        <title>Genomic Encyclopedia of Type Strains, Phase IV (KMG-IV): sequencing the most valuable type-strain genomes for metagenomic binning, comparative biology and taxonomic classification.</title>
        <authorList>
            <person name="Goeker M."/>
        </authorList>
    </citation>
    <scope>NUCLEOTIDE SEQUENCE [LARGE SCALE GENOMIC DNA]</scope>
    <source>
        <strain evidence="6 7">DSM 15969</strain>
    </source>
</reference>
<evidence type="ECO:0000313" key="7">
    <source>
        <dbReference type="Proteomes" id="UP000295063"/>
    </source>
</evidence>
<dbReference type="GO" id="GO:0015232">
    <property type="term" value="F:heme transmembrane transporter activity"/>
    <property type="evidence" value="ECO:0007669"/>
    <property type="project" value="InterPro"/>
</dbReference>
<keyword evidence="3" id="KW-1133">Transmembrane helix</keyword>
<dbReference type="Proteomes" id="UP000295063">
    <property type="component" value="Unassembled WGS sequence"/>
</dbReference>
<dbReference type="OrthoDB" id="9761451at2"/>
<feature type="transmembrane region" description="Helical" evidence="3">
    <location>
        <begin position="101"/>
        <end position="118"/>
    </location>
</feature>
<feature type="domain" description="Cytochrome c assembly protein" evidence="4">
    <location>
        <begin position="94"/>
        <end position="291"/>
    </location>
</feature>
<evidence type="ECO:0000256" key="2">
    <source>
        <dbReference type="ARBA" id="ARBA00022748"/>
    </source>
</evidence>
<feature type="transmembrane region" description="Helical" evidence="3">
    <location>
        <begin position="245"/>
        <end position="263"/>
    </location>
</feature>
<protein>
    <submittedName>
        <fullName evidence="6">Cytochrome c-type biogenesis protein CcmF</fullName>
    </submittedName>
</protein>
<feature type="transmembrane region" description="Helical" evidence="3">
    <location>
        <begin position="203"/>
        <end position="225"/>
    </location>
</feature>
<evidence type="ECO:0000256" key="1">
    <source>
        <dbReference type="ARBA" id="ARBA00009186"/>
    </source>
</evidence>
<keyword evidence="7" id="KW-1185">Reference proteome</keyword>
<comment type="caution">
    <text evidence="6">The sequence shown here is derived from an EMBL/GenBank/DDBJ whole genome shotgun (WGS) entry which is preliminary data.</text>
</comment>
<dbReference type="RefSeq" id="WP_132079842.1">
    <property type="nucleotide sequence ID" value="NZ_SLUI01000006.1"/>
</dbReference>
<dbReference type="EMBL" id="SLUI01000006">
    <property type="protein sequence ID" value="TCL37369.1"/>
    <property type="molecule type" value="Genomic_DNA"/>
</dbReference>
<feature type="transmembrane region" description="Helical" evidence="3">
    <location>
        <begin position="270"/>
        <end position="287"/>
    </location>
</feature>
<feature type="transmembrane region" description="Helical" evidence="3">
    <location>
        <begin position="385"/>
        <end position="409"/>
    </location>
</feature>
<dbReference type="AlphaFoldDB" id="A0A4R1PXK8"/>
<name>A0A4R1PXK8_9FIRM</name>
<evidence type="ECO:0000259" key="5">
    <source>
        <dbReference type="Pfam" id="PF16327"/>
    </source>
</evidence>
<evidence type="ECO:0000259" key="4">
    <source>
        <dbReference type="Pfam" id="PF01578"/>
    </source>
</evidence>
<dbReference type="GO" id="GO:0020037">
    <property type="term" value="F:heme binding"/>
    <property type="evidence" value="ECO:0007669"/>
    <property type="project" value="InterPro"/>
</dbReference>
<comment type="similarity">
    <text evidence="1">Belongs to the CcmF/CycK/Ccl1/NrfE/CcsA family.</text>
</comment>
<feature type="transmembrane region" description="Helical" evidence="3">
    <location>
        <begin position="691"/>
        <end position="711"/>
    </location>
</feature>
<feature type="transmembrane region" description="Helical" evidence="3">
    <location>
        <begin position="421"/>
        <end position="438"/>
    </location>
</feature>
<evidence type="ECO:0000256" key="3">
    <source>
        <dbReference type="SAM" id="Phobius"/>
    </source>
</evidence>
<feature type="transmembrane region" description="Helical" evidence="3">
    <location>
        <begin position="444"/>
        <end position="463"/>
    </location>
</feature>
<feature type="transmembrane region" description="Helical" evidence="3">
    <location>
        <begin position="347"/>
        <end position="365"/>
    </location>
</feature>
<accession>A0A4R1PXK8</accession>
<dbReference type="InterPro" id="IPR002541">
    <property type="entry name" value="Cyt_c_assembly"/>
</dbReference>
<dbReference type="Pfam" id="PF01578">
    <property type="entry name" value="Cytochrom_C_asm"/>
    <property type="match status" value="1"/>
</dbReference>
<feature type="transmembrane region" description="Helical" evidence="3">
    <location>
        <begin position="470"/>
        <end position="491"/>
    </location>
</feature>
<organism evidence="6 7">
    <name type="scientific">Anaerospora hongkongensis</name>
    <dbReference type="NCBI Taxonomy" id="244830"/>
    <lineage>
        <taxon>Bacteria</taxon>
        <taxon>Bacillati</taxon>
        <taxon>Bacillota</taxon>
        <taxon>Negativicutes</taxon>
        <taxon>Selenomonadales</taxon>
        <taxon>Sporomusaceae</taxon>
        <taxon>Anaerospora</taxon>
    </lineage>
</organism>
<evidence type="ECO:0000313" key="6">
    <source>
        <dbReference type="EMBL" id="TCL37369.1"/>
    </source>
</evidence>
<dbReference type="InterPro" id="IPR032523">
    <property type="entry name" value="CcmF_C"/>
</dbReference>
<keyword evidence="3" id="KW-0812">Transmembrane</keyword>
<dbReference type="PANTHER" id="PTHR43653">
    <property type="entry name" value="CYTOCHROME C ASSEMBLY PROTEIN-RELATED"/>
    <property type="match status" value="1"/>
</dbReference>
<feature type="transmembrane region" description="Helical" evidence="3">
    <location>
        <begin position="168"/>
        <end position="191"/>
    </location>
</feature>
<feature type="transmembrane region" description="Helical" evidence="3">
    <location>
        <begin position="45"/>
        <end position="66"/>
    </location>
</feature>
<feature type="transmembrane region" description="Helical" evidence="3">
    <location>
        <begin position="125"/>
        <end position="148"/>
    </location>
</feature>
<proteinExistence type="inferred from homology"/>
<keyword evidence="3" id="KW-0472">Membrane</keyword>
<feature type="domain" description="Cytochrome c-type biogenesis protein CcmF C-terminal" evidence="5">
    <location>
        <begin position="315"/>
        <end position="572"/>
    </location>
</feature>
<dbReference type="Pfam" id="PF16327">
    <property type="entry name" value="CcmF_C"/>
    <property type="match status" value="1"/>
</dbReference>
<sequence length="727" mass="78261">MIGYGAIFLALVVTAIAMFSYLNSHMACSLQKSAQEKAGSSGNGLLYYRLSAVCIAVAALYLLYIILTNKFEFAYVFGYSSSNLSLIYKFSAFWAGQEGSFLLWALFHASFGLLLARTNSPCAMAVYAGVQLMLLAVLLAKNPFMMLAAPRPDGYGLNPLLQDPWMMIHPPVLFLGYAGLAVPFAYALDGIVTGNHKEWVNRALPWTLFSWAALGAGIFIGGFWAYKVLGWGGYWAWDPVENSSFVPWLSCGVLLHLLLLARVRLVAVKPASLAAIFTFVLVMYGTFLTRSGVLSDFSTHSFTNEGVGGLLASFVMITAVVALSILIVRWPRLPEGELYPAVKSREFFLAAAAILFAALGVIVLVGMSTPLLTMLLGNPQNVSTIFYNTTTLPLAAALAVLMAIGSLVGWGKDAARLTKQYWWMGALALGFIIIAAFSGIRQPFALLAAGGAAAAIAGSLLALKLKRIRASAAIAHAGTAVALIGILFSSLNSQSIYTSFQTGESQQVLGTNFTYLGTRTEAGGIYQTFRLEGYPNTVLEPYTKLNKDGRPAVHEPGIYRGIAADLYVAPSMEHEENPTKEITLRKGEEKQADSLSIKLIRYGMGGSGASGDIRVYVLLEVSQNGSITEAKPELISRNGQMLPLPFKVFDRYELIVAAVNLGAETISIGVKDLAAPAEQPRIDVEITEKPLINLVWLGTVLVSVGVAWAGVGRRKKHTAGHIETSAM</sequence>
<dbReference type="GO" id="GO:0017004">
    <property type="term" value="P:cytochrome complex assembly"/>
    <property type="evidence" value="ECO:0007669"/>
    <property type="project" value="UniProtKB-KW"/>
</dbReference>